<evidence type="ECO:0000313" key="7">
    <source>
        <dbReference type="Proteomes" id="UP000198820"/>
    </source>
</evidence>
<dbReference type="STRING" id="908615.SAMN05421540_10521"/>
<comment type="subcellular location">
    <subcellularLocation>
        <location evidence="1">Membrane</location>
        <topology evidence="1">Multi-pass membrane protein</topology>
    </subcellularLocation>
</comment>
<reference evidence="6 7" key="1">
    <citation type="submission" date="2016-10" db="EMBL/GenBank/DDBJ databases">
        <authorList>
            <person name="de Groot N.N."/>
        </authorList>
    </citation>
    <scope>NUCLEOTIDE SEQUENCE [LARGE SCALE GENOMIC DNA]</scope>
    <source>
        <strain evidence="6 7">DSM 23581</strain>
    </source>
</reference>
<sequence>MENNTKTPPAEQAATTDTEISLEAKTIAIISYITLIGLIIAFVMNNDKKADFSTYHIKQALGIGLTGLALGVVGMIPILGWIASFLGTIALIYLWIMGLVNAVNAKKKPVPWLGKKYEEWFKNI</sequence>
<feature type="transmembrane region" description="Helical" evidence="5">
    <location>
        <begin position="57"/>
        <end position="76"/>
    </location>
</feature>
<keyword evidence="4 5" id="KW-0472">Membrane</keyword>
<evidence type="ECO:0000256" key="2">
    <source>
        <dbReference type="ARBA" id="ARBA00022692"/>
    </source>
</evidence>
<keyword evidence="3 5" id="KW-1133">Transmembrane helix</keyword>
<dbReference type="Pfam" id="PF09685">
    <property type="entry name" value="MamF_MmsF"/>
    <property type="match status" value="1"/>
</dbReference>
<accession>A0A1H4AG18</accession>
<organism evidence="6 7">
    <name type="scientific">Psychroflexus halocasei</name>
    <dbReference type="NCBI Taxonomy" id="908615"/>
    <lineage>
        <taxon>Bacteria</taxon>
        <taxon>Pseudomonadati</taxon>
        <taxon>Bacteroidota</taxon>
        <taxon>Flavobacteriia</taxon>
        <taxon>Flavobacteriales</taxon>
        <taxon>Flavobacteriaceae</taxon>
        <taxon>Psychroflexus</taxon>
    </lineage>
</organism>
<protein>
    <submittedName>
        <fullName evidence="6">Uncharacterized membrane protein</fullName>
    </submittedName>
</protein>
<evidence type="ECO:0000256" key="3">
    <source>
        <dbReference type="ARBA" id="ARBA00022989"/>
    </source>
</evidence>
<name>A0A1H4AG18_9FLAO</name>
<dbReference type="EMBL" id="FNQF01000005">
    <property type="protein sequence ID" value="SEA34816.1"/>
    <property type="molecule type" value="Genomic_DNA"/>
</dbReference>
<dbReference type="InterPro" id="IPR019109">
    <property type="entry name" value="MamF_MmsF"/>
</dbReference>
<keyword evidence="7" id="KW-1185">Reference proteome</keyword>
<gene>
    <name evidence="6" type="ORF">SAMN05421540_10521</name>
</gene>
<evidence type="ECO:0000256" key="4">
    <source>
        <dbReference type="ARBA" id="ARBA00023136"/>
    </source>
</evidence>
<evidence type="ECO:0000256" key="5">
    <source>
        <dbReference type="SAM" id="Phobius"/>
    </source>
</evidence>
<feature type="transmembrane region" description="Helical" evidence="5">
    <location>
        <begin position="27"/>
        <end position="45"/>
    </location>
</feature>
<feature type="transmembrane region" description="Helical" evidence="5">
    <location>
        <begin position="82"/>
        <end position="103"/>
    </location>
</feature>
<dbReference type="Proteomes" id="UP000198820">
    <property type="component" value="Unassembled WGS sequence"/>
</dbReference>
<evidence type="ECO:0000313" key="6">
    <source>
        <dbReference type="EMBL" id="SEA34816.1"/>
    </source>
</evidence>
<keyword evidence="2 5" id="KW-0812">Transmembrane</keyword>
<evidence type="ECO:0000256" key="1">
    <source>
        <dbReference type="ARBA" id="ARBA00004141"/>
    </source>
</evidence>
<dbReference type="RefSeq" id="WP_093242435.1">
    <property type="nucleotide sequence ID" value="NZ_FNQF01000005.1"/>
</dbReference>
<proteinExistence type="predicted"/>
<dbReference type="AlphaFoldDB" id="A0A1H4AG18"/>